<dbReference type="PANTHER" id="PTHR43288:SF1">
    <property type="entry name" value="GLYCYL-RADICAL ENZYME ACTIVATING ENZYME MJ0021-RELATED"/>
    <property type="match status" value="1"/>
</dbReference>
<evidence type="ECO:0000256" key="4">
    <source>
        <dbReference type="ARBA" id="ARBA00023014"/>
    </source>
</evidence>
<dbReference type="Proteomes" id="UP000253975">
    <property type="component" value="Unassembled WGS sequence"/>
</dbReference>
<name>A0A369LHQ2_9ACTN</name>
<gene>
    <name evidence="6" type="ORF">C1881_06355</name>
</gene>
<dbReference type="PANTHER" id="PTHR43288">
    <property type="entry name" value="BIOTIN SYNTHASE-RELATED PROTEIN, RADICAL SAM SUPERFAMILY"/>
    <property type="match status" value="1"/>
</dbReference>
<dbReference type="Pfam" id="PF04055">
    <property type="entry name" value="Radical_SAM"/>
    <property type="match status" value="1"/>
</dbReference>
<evidence type="ECO:0000256" key="1">
    <source>
        <dbReference type="ARBA" id="ARBA00022691"/>
    </source>
</evidence>
<comment type="caution">
    <text evidence="6">The sequence shown here is derived from an EMBL/GenBank/DDBJ whole genome shotgun (WGS) entry which is preliminary data.</text>
</comment>
<feature type="domain" description="Radical SAM core" evidence="5">
    <location>
        <begin position="70"/>
        <end position="279"/>
    </location>
</feature>
<keyword evidence="3" id="KW-0408">Iron</keyword>
<protein>
    <submittedName>
        <fullName evidence="6">Radical SAM protein</fullName>
    </submittedName>
</protein>
<evidence type="ECO:0000313" key="6">
    <source>
        <dbReference type="EMBL" id="RDB58187.1"/>
    </source>
</evidence>
<dbReference type="GO" id="GO:0046872">
    <property type="term" value="F:metal ion binding"/>
    <property type="evidence" value="ECO:0007669"/>
    <property type="project" value="UniProtKB-KW"/>
</dbReference>
<dbReference type="GO" id="GO:0051536">
    <property type="term" value="F:iron-sulfur cluster binding"/>
    <property type="evidence" value="ECO:0007669"/>
    <property type="project" value="UniProtKB-KW"/>
</dbReference>
<dbReference type="CDD" id="cd01335">
    <property type="entry name" value="Radical_SAM"/>
    <property type="match status" value="1"/>
</dbReference>
<keyword evidence="1" id="KW-0949">S-adenosyl-L-methionine</keyword>
<dbReference type="PROSITE" id="PS51918">
    <property type="entry name" value="RADICAL_SAM"/>
    <property type="match status" value="1"/>
</dbReference>
<organism evidence="6 7">
    <name type="scientific">Slackia isoflavoniconvertens</name>
    <dbReference type="NCBI Taxonomy" id="572010"/>
    <lineage>
        <taxon>Bacteria</taxon>
        <taxon>Bacillati</taxon>
        <taxon>Actinomycetota</taxon>
        <taxon>Coriobacteriia</taxon>
        <taxon>Eggerthellales</taxon>
        <taxon>Eggerthellaceae</taxon>
        <taxon>Slackia</taxon>
    </lineage>
</organism>
<dbReference type="Gene3D" id="3.20.20.70">
    <property type="entry name" value="Aldolase class I"/>
    <property type="match status" value="1"/>
</dbReference>
<dbReference type="SFLD" id="SFLDS00029">
    <property type="entry name" value="Radical_SAM"/>
    <property type="match status" value="1"/>
</dbReference>
<dbReference type="SUPFAM" id="SSF102114">
    <property type="entry name" value="Radical SAM enzymes"/>
    <property type="match status" value="1"/>
</dbReference>
<evidence type="ECO:0000259" key="5">
    <source>
        <dbReference type="PROSITE" id="PS51918"/>
    </source>
</evidence>
<reference evidence="6 7" key="1">
    <citation type="journal article" date="2018" name="Elife">
        <title>Discovery and characterization of a prevalent human gut bacterial enzyme sufficient for the inactivation of a family of plant toxins.</title>
        <authorList>
            <person name="Koppel N."/>
            <person name="Bisanz J.E."/>
            <person name="Pandelia M.E."/>
            <person name="Turnbaugh P.J."/>
            <person name="Balskus E.P."/>
        </authorList>
    </citation>
    <scope>NUCLEOTIDE SEQUENCE [LARGE SCALE GENOMIC DNA]</scope>
    <source>
        <strain evidence="6 7">OB21 GAM31</strain>
    </source>
</reference>
<dbReference type="InterPro" id="IPR013785">
    <property type="entry name" value="Aldolase_TIM"/>
</dbReference>
<dbReference type="EMBL" id="PPTO01000009">
    <property type="protein sequence ID" value="RDB58187.1"/>
    <property type="molecule type" value="Genomic_DNA"/>
</dbReference>
<accession>A0A369LHQ2</accession>
<dbReference type="GO" id="GO:0003824">
    <property type="term" value="F:catalytic activity"/>
    <property type="evidence" value="ECO:0007669"/>
    <property type="project" value="InterPro"/>
</dbReference>
<dbReference type="AlphaFoldDB" id="A0A369LHQ2"/>
<proteinExistence type="predicted"/>
<dbReference type="InterPro" id="IPR007197">
    <property type="entry name" value="rSAM"/>
</dbReference>
<evidence type="ECO:0000256" key="3">
    <source>
        <dbReference type="ARBA" id="ARBA00023004"/>
    </source>
</evidence>
<evidence type="ECO:0000313" key="7">
    <source>
        <dbReference type="Proteomes" id="UP000253975"/>
    </source>
</evidence>
<evidence type="ECO:0000256" key="2">
    <source>
        <dbReference type="ARBA" id="ARBA00022723"/>
    </source>
</evidence>
<dbReference type="RefSeq" id="WP_114615696.1">
    <property type="nucleotide sequence ID" value="NZ_PPTO01000009.1"/>
</dbReference>
<keyword evidence="4" id="KW-0411">Iron-sulfur</keyword>
<dbReference type="InterPro" id="IPR058240">
    <property type="entry name" value="rSAM_sf"/>
</dbReference>
<keyword evidence="2" id="KW-0479">Metal-binding</keyword>
<sequence>MDAKEYIAAFDEVKADFEKSVAEFGLPFEAKETQLRETRVCVAEQCGCHCENGNASLWRSWISPACVACRTGERTATFFTSLKCSRHCYFCFNPNQEDYEYWLSHKRDIAGELREAHAAGAGFDCLAITGGEPLLFKSDVYAFLDAARELYPHAHVRLYTCGDFLDNACLAELRDRGLDEIRFSVKLDGDEALAPEHARTLDAIERAVAFIPDVMVEMPVGPHDGPAMKELLVRLDAIGVRGVNLLEFGFPLCNAEAFAERGLELRQNPYPILYNYWYAGGLPIAGSEAECLELMRFAAERGLRLGVHYCSLDNKNSGQIYQQNKGFLLDKAFAAAHGWLHFDEEDYFLKCVKAVGDDASSVLGWALGEDLVAAERDTTSERVAAGERSVANEQSVVAEPDMKSERVVTVEQAVENERNAAGEQATASEQVAANEALSVAVRFVDYDESAQVVAFPCAWLPDARNAFPAVDFIESLNVVELDDSGMPAVREVDARIVLL</sequence>